<sequence length="204" mass="22189">MNMAPGPGIAYGTDNHSVLVSISDGWTTGPCSGAQQLCQLHAGVWAAMLRVLRVLDGRARDGEVELKETCHRSLPIPGRQEICRFRAAEIACHMSVSELLIIHNIGISCHSHGMGRGFDRAALAQGQRKTGHVIRQGFTRPRARNERAEYATPMLSANLNGVRTCTHPFSSNRALRITLQTISVTVAVATLRRADPLCDVLSDL</sequence>
<dbReference type="EMBL" id="JAKWFO010000005">
    <property type="protein sequence ID" value="KAI9637170.1"/>
    <property type="molecule type" value="Genomic_DNA"/>
</dbReference>
<reference evidence="1" key="1">
    <citation type="journal article" date="2022" name="G3 (Bethesda)">
        <title>High quality genome of the basidiomycete yeast Dioszegia hungarica PDD-24b-2 isolated from cloud water.</title>
        <authorList>
            <person name="Jarrige D."/>
            <person name="Haridas S."/>
            <person name="Bleykasten-Grosshans C."/>
            <person name="Joly M."/>
            <person name="Nadalig T."/>
            <person name="Sancelme M."/>
            <person name="Vuilleumier S."/>
            <person name="Grigoriev I.V."/>
            <person name="Amato P."/>
            <person name="Bringel F."/>
        </authorList>
    </citation>
    <scope>NUCLEOTIDE SEQUENCE</scope>
    <source>
        <strain evidence="1">PDD-24b-2</strain>
    </source>
</reference>
<accession>A0AA38LVE6</accession>
<dbReference type="AlphaFoldDB" id="A0AA38LVE6"/>
<evidence type="ECO:0000313" key="1">
    <source>
        <dbReference type="EMBL" id="KAI9637170.1"/>
    </source>
</evidence>
<dbReference type="GeneID" id="77728071"/>
<dbReference type="Proteomes" id="UP001164286">
    <property type="component" value="Unassembled WGS sequence"/>
</dbReference>
<gene>
    <name evidence="1" type="ORF">MKK02DRAFT_34194</name>
</gene>
<evidence type="ECO:0000313" key="2">
    <source>
        <dbReference type="Proteomes" id="UP001164286"/>
    </source>
</evidence>
<comment type="caution">
    <text evidence="1">The sequence shown here is derived from an EMBL/GenBank/DDBJ whole genome shotgun (WGS) entry which is preliminary data.</text>
</comment>
<protein>
    <submittedName>
        <fullName evidence="1">Uncharacterized protein</fullName>
    </submittedName>
</protein>
<dbReference type="RefSeq" id="XP_052946947.1">
    <property type="nucleotide sequence ID" value="XM_053088866.1"/>
</dbReference>
<proteinExistence type="predicted"/>
<keyword evidence="2" id="KW-1185">Reference proteome</keyword>
<name>A0AA38LVE6_9TREE</name>
<organism evidence="1 2">
    <name type="scientific">Dioszegia hungarica</name>
    <dbReference type="NCBI Taxonomy" id="4972"/>
    <lineage>
        <taxon>Eukaryota</taxon>
        <taxon>Fungi</taxon>
        <taxon>Dikarya</taxon>
        <taxon>Basidiomycota</taxon>
        <taxon>Agaricomycotina</taxon>
        <taxon>Tremellomycetes</taxon>
        <taxon>Tremellales</taxon>
        <taxon>Bulleribasidiaceae</taxon>
        <taxon>Dioszegia</taxon>
    </lineage>
</organism>